<keyword evidence="3" id="KW-1185">Reference proteome</keyword>
<dbReference type="PANTHER" id="PTHR10098">
    <property type="entry name" value="RAPSYN-RELATED"/>
    <property type="match status" value="1"/>
</dbReference>
<accession>A0A2G0CK84</accession>
<dbReference type="OrthoDB" id="9771112at2"/>
<comment type="caution">
    <text evidence="2">The sequence shown here is derived from an EMBL/GenBank/DDBJ whole genome shotgun (WGS) entry which is preliminary data.</text>
</comment>
<feature type="domain" description="CHAT" evidence="1">
    <location>
        <begin position="588"/>
        <end position="858"/>
    </location>
</feature>
<name>A0A2G0CK84_9BACT</name>
<dbReference type="PANTHER" id="PTHR10098:SF108">
    <property type="entry name" value="TETRATRICOPEPTIDE REPEAT PROTEIN 28"/>
    <property type="match status" value="1"/>
</dbReference>
<dbReference type="EMBL" id="PDLO01000001">
    <property type="protein sequence ID" value="PHL00372.1"/>
    <property type="molecule type" value="Genomic_DNA"/>
</dbReference>
<evidence type="ECO:0000313" key="2">
    <source>
        <dbReference type="EMBL" id="PHL00372.1"/>
    </source>
</evidence>
<dbReference type="RefSeq" id="WP_099105351.1">
    <property type="nucleotide sequence ID" value="NZ_JAATJF010000001.1"/>
</dbReference>
<sequence>MSRLLYGLFLVLLVHSCGDEPTRATPSRDDSGMRDSLAAVVHDYDQLNITAALEGAQRLRWQLEHTAPAVETGLRTDVYQYLALLHYDRSLYPDSIHFYADTAAALLAQDAPPERMARQMLSHAYSNWFHFAYLEMDMAAELGKQWLETADQSDSELYAALLIAQGVARKKITDPLPPGDARQAGFATCEALFRRAAELYRRAGSDRYRQALDELAILYARFPDGRQRAEKILAELRTSAHEPLPYFGLPDRILGYHAGVTDSATVYYGRLLEGPELQNFKYRTEAGYRLMVAAQMAGDYEAALHELWREMQDAGCCPDGYTRPGGEEPFACTTRPACNFYLAARATVYLERYLDRGAPADLQAANALCRAALDDYERSFQTAKEESVLNKINEIGHRLLGVALNAAVLQALEVPSEPHATSVLRAMEMGKTFLLTRDILEADVTGENGSANDQQTASLQQLRVDINLLKERYGRDFTLPREDLREFFRLTTEYRQQEARMRAGFTAELDGFAGGMDFPDLNDIRAGLGPDQVFLEYAETDSSLYGLFVNCDTFRVFPVDTSVRHLSRQLTERLTTARDTAAAAYSATAGVLYHHLLGPVADMLPAGGELLVVPSLSLNTVPFAALTTRSAPPATGGYAGLDYVLDHYGVRYLPSWRVDRQLQPGRLDALPANPVVGAWTHPELQFYLAPLGENLVNGGAAGSEHYLGGSNVRSNFLQEAGNYDLLHLSVHARGNPRRLYDNYLYLTARDSLNGLHIGPRDLRARLVVLAACSTAQGHANRGEGTFSLTRSFHLAGVPDVVGSLYDVPALATGRVLEQFYTYLRSGYSPAASLTLAQRQCRSGTLGNAVARPQQWGGLIVG</sequence>
<protein>
    <recommendedName>
        <fullName evidence="1">CHAT domain-containing protein</fullName>
    </recommendedName>
</protein>
<organism evidence="2 3">
    <name type="scientific">Neolewinella marina</name>
    <dbReference type="NCBI Taxonomy" id="438751"/>
    <lineage>
        <taxon>Bacteria</taxon>
        <taxon>Pseudomonadati</taxon>
        <taxon>Bacteroidota</taxon>
        <taxon>Saprospiria</taxon>
        <taxon>Saprospirales</taxon>
        <taxon>Lewinellaceae</taxon>
        <taxon>Neolewinella</taxon>
    </lineage>
</organism>
<dbReference type="Pfam" id="PF12770">
    <property type="entry name" value="CHAT"/>
    <property type="match status" value="1"/>
</dbReference>
<reference evidence="2 3" key="1">
    <citation type="submission" date="2017-10" db="EMBL/GenBank/DDBJ databases">
        <title>The draft genome sequence of Lewinella marina KCTC 32374.</title>
        <authorList>
            <person name="Wang K."/>
        </authorList>
    </citation>
    <scope>NUCLEOTIDE SEQUENCE [LARGE SCALE GENOMIC DNA]</scope>
    <source>
        <strain evidence="2 3">MKG-38</strain>
    </source>
</reference>
<dbReference type="Proteomes" id="UP000226437">
    <property type="component" value="Unassembled WGS sequence"/>
</dbReference>
<evidence type="ECO:0000259" key="1">
    <source>
        <dbReference type="Pfam" id="PF12770"/>
    </source>
</evidence>
<proteinExistence type="predicted"/>
<evidence type="ECO:0000313" key="3">
    <source>
        <dbReference type="Proteomes" id="UP000226437"/>
    </source>
</evidence>
<dbReference type="InterPro" id="IPR024983">
    <property type="entry name" value="CHAT_dom"/>
</dbReference>
<dbReference type="AlphaFoldDB" id="A0A2G0CK84"/>
<gene>
    <name evidence="2" type="ORF">CGL56_04880</name>
</gene>